<dbReference type="AlphaFoldDB" id="A0A9Q6ZI06"/>
<sequence length="162" mass="18846">MILLELERTFFRLLNSADKEALFEVYSDKDAMQYRTTPPFETRDEIDTYLEQVEQENLSGKKFRCAFVHTETNQFMGTAVYTLLDATSAEIGFSIGRAFWKGGYGTEGTWGLIELIKQREPQIQRIVGIAQTANEKSVRMMERMNFTFVKEEGNKSYFEYLL</sequence>
<gene>
    <name evidence="2" type="ORF">I6I88_02630</name>
</gene>
<dbReference type="InterPro" id="IPR000182">
    <property type="entry name" value="GNAT_dom"/>
</dbReference>
<organism evidence="2 3">
    <name type="scientific">Myroides odoratus</name>
    <name type="common">Flavobacterium odoratum</name>
    <dbReference type="NCBI Taxonomy" id="256"/>
    <lineage>
        <taxon>Bacteria</taxon>
        <taxon>Pseudomonadati</taxon>
        <taxon>Bacteroidota</taxon>
        <taxon>Flavobacteriia</taxon>
        <taxon>Flavobacteriales</taxon>
        <taxon>Flavobacteriaceae</taxon>
        <taxon>Myroides</taxon>
    </lineage>
</organism>
<name>A0A9Q6ZI06_MYROD</name>
<dbReference type="RefSeq" id="WP_002990333.1">
    <property type="nucleotide sequence ID" value="NZ_CP068108.1"/>
</dbReference>
<dbReference type="Pfam" id="PF13302">
    <property type="entry name" value="Acetyltransf_3"/>
    <property type="match status" value="1"/>
</dbReference>
<dbReference type="PROSITE" id="PS51186">
    <property type="entry name" value="GNAT"/>
    <property type="match status" value="1"/>
</dbReference>
<dbReference type="PANTHER" id="PTHR43792">
    <property type="entry name" value="GNAT FAMILY, PUTATIVE (AFU_ORTHOLOGUE AFUA_3G00765)-RELATED-RELATED"/>
    <property type="match status" value="1"/>
</dbReference>
<dbReference type="InterPro" id="IPR016181">
    <property type="entry name" value="Acyl_CoA_acyltransferase"/>
</dbReference>
<dbReference type="Gene3D" id="3.40.630.30">
    <property type="match status" value="1"/>
</dbReference>
<accession>A0A9Q6ZI06</accession>
<feature type="domain" description="N-acetyltransferase" evidence="1">
    <location>
        <begin position="9"/>
        <end position="162"/>
    </location>
</feature>
<dbReference type="InterPro" id="IPR051531">
    <property type="entry name" value="N-acetyltransferase"/>
</dbReference>
<proteinExistence type="predicted"/>
<dbReference type="EMBL" id="CP068108">
    <property type="protein sequence ID" value="QQU00689.1"/>
    <property type="molecule type" value="Genomic_DNA"/>
</dbReference>
<evidence type="ECO:0000313" key="2">
    <source>
        <dbReference type="EMBL" id="QQU00689.1"/>
    </source>
</evidence>
<reference evidence="2 3" key="1">
    <citation type="submission" date="2021-01" db="EMBL/GenBank/DDBJ databases">
        <title>FDA dAtabase for Regulatory Grade micrObial Sequences (FDA-ARGOS): Supporting development and validation of Infectious Disease Dx tests.</title>
        <authorList>
            <person name="Sproer C."/>
            <person name="Gronow S."/>
            <person name="Severitt S."/>
            <person name="Schroder I."/>
            <person name="Tallon L."/>
            <person name="Sadzewicz L."/>
            <person name="Zhao X."/>
            <person name="Boylan J."/>
            <person name="Ott S."/>
            <person name="Bowen H."/>
            <person name="Vavikolanu K."/>
            <person name="Mehta A."/>
            <person name="Aluvathingal J."/>
            <person name="Nadendla S."/>
            <person name="Lowell S."/>
            <person name="Myers T."/>
            <person name="Yan Y."/>
            <person name="Sichtig H."/>
        </authorList>
    </citation>
    <scope>NUCLEOTIDE SEQUENCE [LARGE SCALE GENOMIC DNA]</scope>
    <source>
        <strain evidence="2 3">FDAARGOS_1131</strain>
    </source>
</reference>
<dbReference type="SUPFAM" id="SSF55729">
    <property type="entry name" value="Acyl-CoA N-acyltransferases (Nat)"/>
    <property type="match status" value="1"/>
</dbReference>
<dbReference type="OrthoDB" id="9788916at2"/>
<dbReference type="GO" id="GO:0016747">
    <property type="term" value="F:acyltransferase activity, transferring groups other than amino-acyl groups"/>
    <property type="evidence" value="ECO:0007669"/>
    <property type="project" value="InterPro"/>
</dbReference>
<evidence type="ECO:0000259" key="1">
    <source>
        <dbReference type="PROSITE" id="PS51186"/>
    </source>
</evidence>
<protein>
    <submittedName>
        <fullName evidence="2">GNAT family N-acetyltransferase</fullName>
    </submittedName>
</protein>
<evidence type="ECO:0000313" key="3">
    <source>
        <dbReference type="Proteomes" id="UP000596202"/>
    </source>
</evidence>
<dbReference type="Proteomes" id="UP000596202">
    <property type="component" value="Chromosome"/>
</dbReference>
<dbReference type="PANTHER" id="PTHR43792:SF16">
    <property type="entry name" value="N-ACETYLTRANSFERASE DOMAIN-CONTAINING PROTEIN"/>
    <property type="match status" value="1"/>
</dbReference>
<dbReference type="GeneID" id="93526529"/>